<reference evidence="1 2" key="1">
    <citation type="submission" date="2024-11" db="EMBL/GenBank/DDBJ databases">
        <title>Adaptive evolution of stress response genes in parasites aligns with host niche diversity.</title>
        <authorList>
            <person name="Hahn C."/>
            <person name="Resl P."/>
        </authorList>
    </citation>
    <scope>NUCLEOTIDE SEQUENCE [LARGE SCALE GENOMIC DNA]</scope>
    <source>
        <strain evidence="1">EGGRZ-B1_66</strain>
        <tissue evidence="1">Body</tissue>
    </source>
</reference>
<dbReference type="Proteomes" id="UP001626550">
    <property type="component" value="Unassembled WGS sequence"/>
</dbReference>
<gene>
    <name evidence="1" type="ORF">Ciccas_012362</name>
</gene>
<comment type="caution">
    <text evidence="1">The sequence shown here is derived from an EMBL/GenBank/DDBJ whole genome shotgun (WGS) entry which is preliminary data.</text>
</comment>
<name>A0ABD2PNL0_9PLAT</name>
<sequence length="115" mass="12642">MPAPVSKAFCVIAAIQIDGFFKLLQLGVNKNLMPTSASGLLKDQANVKRIMHKNIGTRMIFAFSTHFRPPKMQTVTKPSTTKWHKTGQAGVPTKVSKLFKLVTSSCGNPIQVMKK</sequence>
<protein>
    <submittedName>
        <fullName evidence="1">Uncharacterized protein</fullName>
    </submittedName>
</protein>
<evidence type="ECO:0000313" key="2">
    <source>
        <dbReference type="Proteomes" id="UP001626550"/>
    </source>
</evidence>
<accession>A0ABD2PNL0</accession>
<organism evidence="1 2">
    <name type="scientific">Cichlidogyrus casuarinus</name>
    <dbReference type="NCBI Taxonomy" id="1844966"/>
    <lineage>
        <taxon>Eukaryota</taxon>
        <taxon>Metazoa</taxon>
        <taxon>Spiralia</taxon>
        <taxon>Lophotrochozoa</taxon>
        <taxon>Platyhelminthes</taxon>
        <taxon>Monogenea</taxon>
        <taxon>Monopisthocotylea</taxon>
        <taxon>Dactylogyridea</taxon>
        <taxon>Ancyrocephalidae</taxon>
        <taxon>Cichlidogyrus</taxon>
    </lineage>
</organism>
<dbReference type="EMBL" id="JBJKFK010004294">
    <property type="protein sequence ID" value="KAL3309095.1"/>
    <property type="molecule type" value="Genomic_DNA"/>
</dbReference>
<keyword evidence="2" id="KW-1185">Reference proteome</keyword>
<proteinExistence type="predicted"/>
<dbReference type="AlphaFoldDB" id="A0ABD2PNL0"/>
<evidence type="ECO:0000313" key="1">
    <source>
        <dbReference type="EMBL" id="KAL3309095.1"/>
    </source>
</evidence>